<accession>A0A1R3RK97</accession>
<evidence type="ECO:0000313" key="3">
    <source>
        <dbReference type="Proteomes" id="UP000188318"/>
    </source>
</evidence>
<keyword evidence="2" id="KW-0808">Transferase</keyword>
<dbReference type="AlphaFoldDB" id="A0A1R3RK97"/>
<evidence type="ECO:0000256" key="1">
    <source>
        <dbReference type="SAM" id="Phobius"/>
    </source>
</evidence>
<dbReference type="OrthoDB" id="47375at2759"/>
<gene>
    <name evidence="2" type="ORF">ASPCADRAFT_148958</name>
</gene>
<reference evidence="3" key="1">
    <citation type="journal article" date="2017" name="Genome Biol.">
        <title>Comparative genomics reveals high biological diversity and specific adaptations in the industrially and medically important fungal genus Aspergillus.</title>
        <authorList>
            <person name="de Vries R.P."/>
            <person name="Riley R."/>
            <person name="Wiebenga A."/>
            <person name="Aguilar-Osorio G."/>
            <person name="Amillis S."/>
            <person name="Uchima C.A."/>
            <person name="Anderluh G."/>
            <person name="Asadollahi M."/>
            <person name="Askin M."/>
            <person name="Barry K."/>
            <person name="Battaglia E."/>
            <person name="Bayram O."/>
            <person name="Benocci T."/>
            <person name="Braus-Stromeyer S.A."/>
            <person name="Caldana C."/>
            <person name="Canovas D."/>
            <person name="Cerqueira G.C."/>
            <person name="Chen F."/>
            <person name="Chen W."/>
            <person name="Choi C."/>
            <person name="Clum A."/>
            <person name="Dos Santos R.A."/>
            <person name="Damasio A.R."/>
            <person name="Diallinas G."/>
            <person name="Emri T."/>
            <person name="Fekete E."/>
            <person name="Flipphi M."/>
            <person name="Freyberg S."/>
            <person name="Gallo A."/>
            <person name="Gournas C."/>
            <person name="Habgood R."/>
            <person name="Hainaut M."/>
            <person name="Harispe M.L."/>
            <person name="Henrissat B."/>
            <person name="Hilden K.S."/>
            <person name="Hope R."/>
            <person name="Hossain A."/>
            <person name="Karabika E."/>
            <person name="Karaffa L."/>
            <person name="Karanyi Z."/>
            <person name="Krasevec N."/>
            <person name="Kuo A."/>
            <person name="Kusch H."/>
            <person name="LaButti K."/>
            <person name="Lagendijk E.L."/>
            <person name="Lapidus A."/>
            <person name="Levasseur A."/>
            <person name="Lindquist E."/>
            <person name="Lipzen A."/>
            <person name="Logrieco A.F."/>
            <person name="MacCabe A."/>
            <person name="Maekelae M.R."/>
            <person name="Malavazi I."/>
            <person name="Melin P."/>
            <person name="Meyer V."/>
            <person name="Mielnichuk N."/>
            <person name="Miskei M."/>
            <person name="Molnar A.P."/>
            <person name="Mule G."/>
            <person name="Ngan C.Y."/>
            <person name="Orejas M."/>
            <person name="Orosz E."/>
            <person name="Ouedraogo J.P."/>
            <person name="Overkamp K.M."/>
            <person name="Park H.-S."/>
            <person name="Perrone G."/>
            <person name="Piumi F."/>
            <person name="Punt P.J."/>
            <person name="Ram A.F."/>
            <person name="Ramon A."/>
            <person name="Rauscher S."/>
            <person name="Record E."/>
            <person name="Riano-Pachon D.M."/>
            <person name="Robert V."/>
            <person name="Roehrig J."/>
            <person name="Ruller R."/>
            <person name="Salamov A."/>
            <person name="Salih N.S."/>
            <person name="Samson R.A."/>
            <person name="Sandor E."/>
            <person name="Sanguinetti M."/>
            <person name="Schuetze T."/>
            <person name="Sepcic K."/>
            <person name="Shelest E."/>
            <person name="Sherlock G."/>
            <person name="Sophianopoulou V."/>
            <person name="Squina F.M."/>
            <person name="Sun H."/>
            <person name="Susca A."/>
            <person name="Todd R.B."/>
            <person name="Tsang A."/>
            <person name="Unkles S.E."/>
            <person name="van de Wiele N."/>
            <person name="van Rossen-Uffink D."/>
            <person name="Oliveira J.V."/>
            <person name="Vesth T.C."/>
            <person name="Visser J."/>
            <person name="Yu J.-H."/>
            <person name="Zhou M."/>
            <person name="Andersen M.R."/>
            <person name="Archer D.B."/>
            <person name="Baker S.E."/>
            <person name="Benoit I."/>
            <person name="Brakhage A.A."/>
            <person name="Braus G.H."/>
            <person name="Fischer R."/>
            <person name="Frisvad J.C."/>
            <person name="Goldman G.H."/>
            <person name="Houbraken J."/>
            <person name="Oakley B."/>
            <person name="Pocsi I."/>
            <person name="Scazzocchio C."/>
            <person name="Seiboth B."/>
            <person name="vanKuyk P.A."/>
            <person name="Wortman J."/>
            <person name="Dyer P.S."/>
            <person name="Grigoriev I.V."/>
        </authorList>
    </citation>
    <scope>NUCLEOTIDE SEQUENCE [LARGE SCALE GENOMIC DNA]</scope>
    <source>
        <strain evidence="3">ITEM 5010</strain>
    </source>
</reference>
<dbReference type="VEuPathDB" id="FungiDB:ASPCADRAFT_148958"/>
<dbReference type="EMBL" id="KV907501">
    <property type="protein sequence ID" value="OOF94902.1"/>
    <property type="molecule type" value="Genomic_DNA"/>
</dbReference>
<dbReference type="Proteomes" id="UP000188318">
    <property type="component" value="Unassembled WGS sequence"/>
</dbReference>
<sequence length="428" mass="47601">MDTINLFPCWKMLSSQPLRFLYLISLAIFFVIICLWGTPEFLAQYPRHFEWPGQVRSPGAHSGLQAIYNETLGFQKVLCISSPSRGDKRDAIVLGSSLTGFQVNWVNQEDPEEDPSSNEYPPFEDSGLPRIPGGLGNWRAHVDALERVVSERLTTALIIKDDLDWDATLMSQLLEFATASQSLQALKSTSRPYGSRASVPDETLHSPYGEKWDVLWLGHCGMECGRKTPYYKRTDDLTAVPAGSIPQYWTGPAVDETTDKAPNTRLVCRARYVICTNAYAVTYKAAKSILAALMVLPPNETIPPGVDSIFDVSFGRFCEMGVLRCFSSFPSLMGTWKPAALHPPSSHSDIQTFQNVLGEVQEPLQEPTSHGVVYSTMMNIPAILHGGQMVKSAVDGVLQPELDLNYTRPDLGGRMYIFDHDTMVEKEL</sequence>
<keyword evidence="1" id="KW-0812">Transmembrane</keyword>
<evidence type="ECO:0000313" key="2">
    <source>
        <dbReference type="EMBL" id="OOF94902.1"/>
    </source>
</evidence>
<protein>
    <submittedName>
        <fullName evidence="2">Glycosyltransferase family 25 protein</fullName>
    </submittedName>
</protein>
<keyword evidence="1" id="KW-1133">Transmembrane helix</keyword>
<keyword evidence="1" id="KW-0472">Membrane</keyword>
<organism evidence="2 3">
    <name type="scientific">Aspergillus carbonarius (strain ITEM 5010)</name>
    <dbReference type="NCBI Taxonomy" id="602072"/>
    <lineage>
        <taxon>Eukaryota</taxon>
        <taxon>Fungi</taxon>
        <taxon>Dikarya</taxon>
        <taxon>Ascomycota</taxon>
        <taxon>Pezizomycotina</taxon>
        <taxon>Eurotiomycetes</taxon>
        <taxon>Eurotiomycetidae</taxon>
        <taxon>Eurotiales</taxon>
        <taxon>Aspergillaceae</taxon>
        <taxon>Aspergillus</taxon>
        <taxon>Aspergillus subgen. Circumdati</taxon>
    </lineage>
</organism>
<dbReference type="GO" id="GO:0016740">
    <property type="term" value="F:transferase activity"/>
    <property type="evidence" value="ECO:0007669"/>
    <property type="project" value="UniProtKB-KW"/>
</dbReference>
<keyword evidence="3" id="KW-1185">Reference proteome</keyword>
<name>A0A1R3RK97_ASPC5</name>
<feature type="transmembrane region" description="Helical" evidence="1">
    <location>
        <begin position="20"/>
        <end position="38"/>
    </location>
</feature>
<proteinExistence type="predicted"/>